<comment type="caution">
    <text evidence="1">The sequence shown here is derived from an EMBL/GenBank/DDBJ whole genome shotgun (WGS) entry which is preliminary data.</text>
</comment>
<proteinExistence type="predicted"/>
<dbReference type="AlphaFoldDB" id="A0AAW2WR66"/>
<dbReference type="EMBL" id="JACGWN010000007">
    <property type="protein sequence ID" value="KAL0444202.1"/>
    <property type="molecule type" value="Genomic_DNA"/>
</dbReference>
<protein>
    <submittedName>
        <fullName evidence="1">Uncharacterized protein</fullName>
    </submittedName>
</protein>
<evidence type="ECO:0000313" key="1">
    <source>
        <dbReference type="EMBL" id="KAL0444202.1"/>
    </source>
</evidence>
<accession>A0AAW2WR66</accession>
<reference evidence="1" key="2">
    <citation type="journal article" date="2024" name="Plant">
        <title>Genomic evolution and insights into agronomic trait innovations of Sesamum species.</title>
        <authorList>
            <person name="Miao H."/>
            <person name="Wang L."/>
            <person name="Qu L."/>
            <person name="Liu H."/>
            <person name="Sun Y."/>
            <person name="Le M."/>
            <person name="Wang Q."/>
            <person name="Wei S."/>
            <person name="Zheng Y."/>
            <person name="Lin W."/>
            <person name="Duan Y."/>
            <person name="Cao H."/>
            <person name="Xiong S."/>
            <person name="Wang X."/>
            <person name="Wei L."/>
            <person name="Li C."/>
            <person name="Ma Q."/>
            <person name="Ju M."/>
            <person name="Zhao R."/>
            <person name="Li G."/>
            <person name="Mu C."/>
            <person name="Tian Q."/>
            <person name="Mei H."/>
            <person name="Zhang T."/>
            <person name="Gao T."/>
            <person name="Zhang H."/>
        </authorList>
    </citation>
    <scope>NUCLEOTIDE SEQUENCE</scope>
    <source>
        <strain evidence="1">KEN1</strain>
    </source>
</reference>
<sequence>MKANLGAISLWSIVETRYDEPVDKSALSVATLQKRRREIKLLLASSIKDWMTICLRKIANKSKSKDTRDILKNSAVGVDKVKEVRLQTLKAEFESLLM</sequence>
<gene>
    <name evidence="1" type="ORF">Slati_2142900</name>
</gene>
<name>A0AAW2WR66_9LAMI</name>
<organism evidence="1">
    <name type="scientific">Sesamum latifolium</name>
    <dbReference type="NCBI Taxonomy" id="2727402"/>
    <lineage>
        <taxon>Eukaryota</taxon>
        <taxon>Viridiplantae</taxon>
        <taxon>Streptophyta</taxon>
        <taxon>Embryophyta</taxon>
        <taxon>Tracheophyta</taxon>
        <taxon>Spermatophyta</taxon>
        <taxon>Magnoliopsida</taxon>
        <taxon>eudicotyledons</taxon>
        <taxon>Gunneridae</taxon>
        <taxon>Pentapetalae</taxon>
        <taxon>asterids</taxon>
        <taxon>lamiids</taxon>
        <taxon>Lamiales</taxon>
        <taxon>Pedaliaceae</taxon>
        <taxon>Sesamum</taxon>
    </lineage>
</organism>
<reference evidence="1" key="1">
    <citation type="submission" date="2020-06" db="EMBL/GenBank/DDBJ databases">
        <authorList>
            <person name="Li T."/>
            <person name="Hu X."/>
            <person name="Zhang T."/>
            <person name="Song X."/>
            <person name="Zhang H."/>
            <person name="Dai N."/>
            <person name="Sheng W."/>
            <person name="Hou X."/>
            <person name="Wei L."/>
        </authorList>
    </citation>
    <scope>NUCLEOTIDE SEQUENCE</scope>
    <source>
        <strain evidence="1">KEN1</strain>
        <tissue evidence="1">Leaf</tissue>
    </source>
</reference>